<evidence type="ECO:0000313" key="5">
    <source>
        <dbReference type="Proteomes" id="UP001275440"/>
    </source>
</evidence>
<evidence type="ECO:0000256" key="3">
    <source>
        <dbReference type="ARBA" id="ARBA00023239"/>
    </source>
</evidence>
<dbReference type="CDD" id="cd06558">
    <property type="entry name" value="crotonase-like"/>
    <property type="match status" value="1"/>
</dbReference>
<proteinExistence type="inferred from homology"/>
<dbReference type="InterPro" id="IPR029045">
    <property type="entry name" value="ClpP/crotonase-like_dom_sf"/>
</dbReference>
<gene>
    <name evidence="4" type="ORF">F8M49_28215</name>
</gene>
<dbReference type="SUPFAM" id="SSF52096">
    <property type="entry name" value="ClpP/crotonase"/>
    <property type="match status" value="1"/>
</dbReference>
<dbReference type="InterPro" id="IPR001753">
    <property type="entry name" value="Enoyl-CoA_hydra/iso"/>
</dbReference>
<dbReference type="Proteomes" id="UP001275440">
    <property type="component" value="Unassembled WGS sequence"/>
</dbReference>
<dbReference type="PANTHER" id="PTHR11941:SF169">
    <property type="entry name" value="(7AS)-7A-METHYL-1,5-DIOXO-2,3,5,6,7,7A-HEXAHYDRO-1H-INDENE-CARBOXYL-COA HYDROLASE"/>
    <property type="match status" value="1"/>
</dbReference>
<name>A0ABU3WWF4_9NOCA</name>
<reference evidence="4 5" key="1">
    <citation type="submission" date="2019-10" db="EMBL/GenBank/DDBJ databases">
        <title>Draft Genome Assembly of Rhodococcus zopfii DSM44189.</title>
        <authorList>
            <person name="Sutton J.M."/>
            <person name="Akob D.M."/>
            <person name="Bushman T.J."/>
        </authorList>
    </citation>
    <scope>NUCLEOTIDE SEQUENCE [LARGE SCALE GENOMIC DNA]</scope>
    <source>
        <strain evidence="4 5">DSM 44189</strain>
    </source>
</reference>
<organism evidence="4 5">
    <name type="scientific">Rhodococcus zopfii</name>
    <dbReference type="NCBI Taxonomy" id="43772"/>
    <lineage>
        <taxon>Bacteria</taxon>
        <taxon>Bacillati</taxon>
        <taxon>Actinomycetota</taxon>
        <taxon>Actinomycetes</taxon>
        <taxon>Mycobacteriales</taxon>
        <taxon>Nocardiaceae</taxon>
        <taxon>Rhodococcus</taxon>
    </lineage>
</organism>
<comment type="similarity">
    <text evidence="1">Belongs to the enoyl-CoA hydratase/isomerase family.</text>
</comment>
<keyword evidence="3" id="KW-0456">Lyase</keyword>
<evidence type="ECO:0000256" key="2">
    <source>
        <dbReference type="ARBA" id="ARBA00023098"/>
    </source>
</evidence>
<dbReference type="Pfam" id="PF00378">
    <property type="entry name" value="ECH_1"/>
    <property type="match status" value="1"/>
</dbReference>
<dbReference type="InterPro" id="IPR014748">
    <property type="entry name" value="Enoyl-CoA_hydra_C"/>
</dbReference>
<dbReference type="PANTHER" id="PTHR11941">
    <property type="entry name" value="ENOYL-COA HYDRATASE-RELATED"/>
    <property type="match status" value="1"/>
</dbReference>
<dbReference type="Gene3D" id="3.90.226.10">
    <property type="entry name" value="2-enoyl-CoA Hydratase, Chain A, domain 1"/>
    <property type="match status" value="1"/>
</dbReference>
<keyword evidence="2" id="KW-0443">Lipid metabolism</keyword>
<dbReference type="Gene3D" id="1.10.12.10">
    <property type="entry name" value="Lyase 2-enoyl-coa Hydratase, Chain A, domain 2"/>
    <property type="match status" value="1"/>
</dbReference>
<sequence>MTGGYNGLVSERRGQLLILRLDRPDARNALTGEVMRGLGAGAIEAEKNPDIRAVVLTGTGDRAFCSGMDLRIFAAGGAVGFDSDEDADGYRRLTAGELTVPVVGAANGSAVGGGLELLLGCDLIVASEDAKFGLPEVKRGLFPGGGGTTIGTRIPIGAALEMTLTGDPISAARGYELGLLNAVVASDRVLDTAIGYAERIAANAPLGLAACKELVRLSVSAPALASSRLSEWRSIVFASADAKEGATAFVEKRAPAWQGR</sequence>
<comment type="caution">
    <text evidence="4">The sequence shown here is derived from an EMBL/GenBank/DDBJ whole genome shotgun (WGS) entry which is preliminary data.</text>
</comment>
<accession>A0ABU3WWF4</accession>
<dbReference type="EMBL" id="WBMO01000005">
    <property type="protein sequence ID" value="MDV2478326.1"/>
    <property type="molecule type" value="Genomic_DNA"/>
</dbReference>
<evidence type="ECO:0000256" key="1">
    <source>
        <dbReference type="ARBA" id="ARBA00005254"/>
    </source>
</evidence>
<keyword evidence="5" id="KW-1185">Reference proteome</keyword>
<evidence type="ECO:0000313" key="4">
    <source>
        <dbReference type="EMBL" id="MDV2478326.1"/>
    </source>
</evidence>
<protein>
    <submittedName>
        <fullName evidence="4">Enoyl-CoA hydratase</fullName>
    </submittedName>
</protein>